<organism evidence="4 5">
    <name type="scientific">Tilletiopsis washingtonensis</name>
    <dbReference type="NCBI Taxonomy" id="58919"/>
    <lineage>
        <taxon>Eukaryota</taxon>
        <taxon>Fungi</taxon>
        <taxon>Dikarya</taxon>
        <taxon>Basidiomycota</taxon>
        <taxon>Ustilaginomycotina</taxon>
        <taxon>Exobasidiomycetes</taxon>
        <taxon>Entylomatales</taxon>
        <taxon>Entylomatales incertae sedis</taxon>
        <taxon>Tilletiopsis</taxon>
    </lineage>
</organism>
<evidence type="ECO:0000313" key="4">
    <source>
        <dbReference type="EMBL" id="PWN98254.1"/>
    </source>
</evidence>
<dbReference type="InterPro" id="IPR048958">
    <property type="entry name" value="Polysacc_lyase_14"/>
</dbReference>
<proteinExistence type="predicted"/>
<feature type="domain" description="Polysaccharide lyase 14" evidence="3">
    <location>
        <begin position="170"/>
        <end position="388"/>
    </location>
</feature>
<evidence type="ECO:0000256" key="2">
    <source>
        <dbReference type="SAM" id="SignalP"/>
    </source>
</evidence>
<dbReference type="PANTHER" id="PTHR40124">
    <property type="match status" value="1"/>
</dbReference>
<accession>A0A316ZB53</accession>
<dbReference type="GeneID" id="37269909"/>
<dbReference type="OrthoDB" id="2395160at2759"/>
<dbReference type="EMBL" id="KZ819292">
    <property type="protein sequence ID" value="PWN98254.1"/>
    <property type="molecule type" value="Genomic_DNA"/>
</dbReference>
<evidence type="ECO:0000313" key="5">
    <source>
        <dbReference type="Proteomes" id="UP000245946"/>
    </source>
</evidence>
<gene>
    <name evidence="4" type="ORF">FA09DRAFT_329863</name>
</gene>
<dbReference type="RefSeq" id="XP_025598533.1">
    <property type="nucleotide sequence ID" value="XM_025742365.1"/>
</dbReference>
<sequence>MLALLLLAFLPLIHSRPLLSSQPRSSYAHAQHSHARSSDLFEPAQPPLLDLAASSSAALAARSLNFSASVGGASSGVALAVQNETASSLDAVISAYALDPTPWTWTFPTSAPAPLRRKAYSQDAATLSDSASFTSSWLASSLNLYSGRVLVGAQNLDFVSMPSADGGAMTTALKVSYPDGSYVPSAAHSSSRRRAAAASNAPIGGTSFYPQPFALAPNSTSSVAVGGGDASRAAHLLRYTITVPSDFAFVKGGKLPGLYSSVGTQDASGSWDANTDACSGGARNGVGESCWSARLMWREGGAGEVYAYFPTAKSGAYDPCAPRSTMVCNDAYGTSIGRGSFSLVPGSSLTITLLVQLNSDPTIANGRIALWADDKLVVNEEGLLLRSGTVPTTRTGKGGGSSDTAAGAVTPSGSAQWVDKVFFSSFFGGSTPDFAAQGNMSLYFSDFSLHSGSQASTSSGPSVSASSSSVKLPSPQRVWLASFVASLLLFLLAQ</sequence>
<feature type="signal peptide" evidence="2">
    <location>
        <begin position="1"/>
        <end position="15"/>
    </location>
</feature>
<feature type="chain" id="PRO_5016455327" description="Polysaccharide lyase 14 domain-containing protein" evidence="2">
    <location>
        <begin position="16"/>
        <end position="494"/>
    </location>
</feature>
<name>A0A316ZB53_9BASI</name>
<reference evidence="4 5" key="1">
    <citation type="journal article" date="2018" name="Mol. Biol. Evol.">
        <title>Broad Genomic Sampling Reveals a Smut Pathogenic Ancestry of the Fungal Clade Ustilaginomycotina.</title>
        <authorList>
            <person name="Kijpornyongpan T."/>
            <person name="Mondo S.J."/>
            <person name="Barry K."/>
            <person name="Sandor L."/>
            <person name="Lee J."/>
            <person name="Lipzen A."/>
            <person name="Pangilinan J."/>
            <person name="LaButti K."/>
            <person name="Hainaut M."/>
            <person name="Henrissat B."/>
            <person name="Grigoriev I.V."/>
            <person name="Spatafora J.W."/>
            <person name="Aime M.C."/>
        </authorList>
    </citation>
    <scope>NUCLEOTIDE SEQUENCE [LARGE SCALE GENOMIC DNA]</scope>
    <source>
        <strain evidence="4 5">MCA 4186</strain>
    </source>
</reference>
<protein>
    <recommendedName>
        <fullName evidence="3">Polysaccharide lyase 14 domain-containing protein</fullName>
    </recommendedName>
</protein>
<evidence type="ECO:0000259" key="3">
    <source>
        <dbReference type="Pfam" id="PF21294"/>
    </source>
</evidence>
<dbReference type="STRING" id="58919.A0A316ZB53"/>
<dbReference type="AlphaFoldDB" id="A0A316ZB53"/>
<dbReference type="Proteomes" id="UP000245946">
    <property type="component" value="Unassembled WGS sequence"/>
</dbReference>
<keyword evidence="2" id="KW-0732">Signal</keyword>
<dbReference type="Pfam" id="PF21294">
    <property type="entry name" value="Polysacc_lyase_14"/>
    <property type="match status" value="1"/>
</dbReference>
<dbReference type="PANTHER" id="PTHR40124:SF1">
    <property type="entry name" value="DISAGGREGATASE RELATED REPEAT PROTEIN"/>
    <property type="match status" value="1"/>
</dbReference>
<evidence type="ECO:0000256" key="1">
    <source>
        <dbReference type="SAM" id="MobiDB-lite"/>
    </source>
</evidence>
<feature type="region of interest" description="Disordered" evidence="1">
    <location>
        <begin position="389"/>
        <end position="408"/>
    </location>
</feature>
<keyword evidence="5" id="KW-1185">Reference proteome</keyword>
<dbReference type="Gene3D" id="2.60.120.200">
    <property type="match status" value="1"/>
</dbReference>